<dbReference type="InterPro" id="IPR023696">
    <property type="entry name" value="Ureohydrolase_dom_sf"/>
</dbReference>
<evidence type="ECO:0000256" key="10">
    <source>
        <dbReference type="PROSITE-ProRule" id="PRU00742"/>
    </source>
</evidence>
<evidence type="ECO:0000256" key="3">
    <source>
        <dbReference type="ARBA" id="ARBA00012168"/>
    </source>
</evidence>
<dbReference type="GO" id="GO:0005829">
    <property type="term" value="C:cytosol"/>
    <property type="evidence" value="ECO:0007669"/>
    <property type="project" value="TreeGrafter"/>
</dbReference>
<dbReference type="GO" id="GO:0030145">
    <property type="term" value="F:manganese ion binding"/>
    <property type="evidence" value="ECO:0007669"/>
    <property type="project" value="TreeGrafter"/>
</dbReference>
<organism evidence="12">
    <name type="scientific">Candidatus Tenderia electrophaga</name>
    <dbReference type="NCBI Taxonomy" id="1748243"/>
    <lineage>
        <taxon>Bacteria</taxon>
        <taxon>Pseudomonadati</taxon>
        <taxon>Pseudomonadota</taxon>
        <taxon>Gammaproteobacteria</taxon>
        <taxon>Candidatus Tenderiales</taxon>
        <taxon>Candidatus Tenderiaceae</taxon>
        <taxon>Candidatus Tenderia</taxon>
    </lineage>
</organism>
<dbReference type="PANTHER" id="PTHR43782">
    <property type="entry name" value="ARGINASE"/>
    <property type="match status" value="1"/>
</dbReference>
<dbReference type="PROSITE" id="PS51409">
    <property type="entry name" value="ARGINASE_2"/>
    <property type="match status" value="1"/>
</dbReference>
<comment type="catalytic activity">
    <reaction evidence="9">
        <text>L-arginine + H2O = urea + L-ornithine</text>
        <dbReference type="Rhea" id="RHEA:20569"/>
        <dbReference type="ChEBI" id="CHEBI:15377"/>
        <dbReference type="ChEBI" id="CHEBI:16199"/>
        <dbReference type="ChEBI" id="CHEBI:32682"/>
        <dbReference type="ChEBI" id="CHEBI:46911"/>
        <dbReference type="EC" id="3.5.3.1"/>
    </reaction>
</comment>
<comment type="cofactor">
    <cofactor evidence="1">
        <name>Mn(2+)</name>
        <dbReference type="ChEBI" id="CHEBI:29035"/>
    </cofactor>
</comment>
<keyword evidence="7 11" id="KW-0378">Hydrolase</keyword>
<sequence>MDDKKSVLKIIAAASGIGAPDQRCALGPAAVMTALGRPGEVVAPLLPGGRQALESFVARLANATASLLATEQRIAILSGDHSCAIGSWRGVSRAVDGPLGLIWVDAHMDAHTPASSPSGHWHGMPVAALLGQGVLGSDGAVIRPEHLCLLGVRSYEAPEAELLQQLGVRVMTMDEVNRVGLVAAMAEAQTIARAGTAGYGLSIDLDGLDPADAPAVGSPVVGGIRAAELLPVLADLARDTQFRALEVAEFNPVNDVEQQTLQLVLQMLDLISGATYESNH</sequence>
<dbReference type="EMBL" id="DRNF01000440">
    <property type="protein sequence ID" value="HHJ81362.1"/>
    <property type="molecule type" value="Genomic_DNA"/>
</dbReference>
<dbReference type="InterPro" id="IPR014033">
    <property type="entry name" value="Arginase"/>
</dbReference>
<dbReference type="GO" id="GO:0006525">
    <property type="term" value="P:arginine metabolic process"/>
    <property type="evidence" value="ECO:0007669"/>
    <property type="project" value="UniProtKB-KW"/>
</dbReference>
<dbReference type="InterPro" id="IPR006035">
    <property type="entry name" value="Ureohydrolase"/>
</dbReference>
<evidence type="ECO:0000256" key="1">
    <source>
        <dbReference type="ARBA" id="ARBA00001936"/>
    </source>
</evidence>
<evidence type="ECO:0000256" key="2">
    <source>
        <dbReference type="ARBA" id="ARBA00005098"/>
    </source>
</evidence>
<keyword evidence="6" id="KW-0479">Metal-binding</keyword>
<evidence type="ECO:0000256" key="7">
    <source>
        <dbReference type="ARBA" id="ARBA00022801"/>
    </source>
</evidence>
<accession>A0A832J4T4</accession>
<dbReference type="InterPro" id="IPR020855">
    <property type="entry name" value="Ureohydrolase_Mn_BS"/>
</dbReference>
<reference evidence="12" key="1">
    <citation type="journal article" date="2020" name="mSystems">
        <title>Genome- and Community-Level Interaction Insights into Carbon Utilization and Element Cycling Functions of Hydrothermarchaeota in Hydrothermal Sediment.</title>
        <authorList>
            <person name="Zhou Z."/>
            <person name="Liu Y."/>
            <person name="Xu W."/>
            <person name="Pan J."/>
            <person name="Luo Z.H."/>
            <person name="Li M."/>
        </authorList>
    </citation>
    <scope>NUCLEOTIDE SEQUENCE [LARGE SCALE GENOMIC DNA]</scope>
    <source>
        <strain evidence="12">HyVt-505</strain>
    </source>
</reference>
<name>A0A832J4T4_9GAMM</name>
<evidence type="ECO:0000313" key="12">
    <source>
        <dbReference type="EMBL" id="HHJ81362.1"/>
    </source>
</evidence>
<dbReference type="GO" id="GO:0000050">
    <property type="term" value="P:urea cycle"/>
    <property type="evidence" value="ECO:0007669"/>
    <property type="project" value="UniProtKB-UniPathway"/>
</dbReference>
<dbReference type="Proteomes" id="UP000885832">
    <property type="component" value="Unassembled WGS sequence"/>
</dbReference>
<proteinExistence type="inferred from homology"/>
<dbReference type="PROSITE" id="PS01053">
    <property type="entry name" value="ARGINASE_1"/>
    <property type="match status" value="1"/>
</dbReference>
<gene>
    <name evidence="12" type="ORF">ENJ65_06980</name>
</gene>
<dbReference type="CDD" id="cd09989">
    <property type="entry name" value="Arginase"/>
    <property type="match status" value="1"/>
</dbReference>
<dbReference type="EC" id="3.5.3.1" evidence="3"/>
<evidence type="ECO:0000256" key="4">
    <source>
        <dbReference type="ARBA" id="ARBA00018123"/>
    </source>
</evidence>
<dbReference type="Pfam" id="PF00491">
    <property type="entry name" value="Arginase"/>
    <property type="match status" value="1"/>
</dbReference>
<dbReference type="Gene3D" id="3.40.800.10">
    <property type="entry name" value="Ureohydrolase domain"/>
    <property type="match status" value="1"/>
</dbReference>
<dbReference type="PANTHER" id="PTHR43782:SF3">
    <property type="entry name" value="ARGINASE"/>
    <property type="match status" value="1"/>
</dbReference>
<evidence type="ECO:0000256" key="9">
    <source>
        <dbReference type="ARBA" id="ARBA00047391"/>
    </source>
</evidence>
<protein>
    <recommendedName>
        <fullName evidence="4">Arginase</fullName>
        <ecNumber evidence="3">3.5.3.1</ecNumber>
    </recommendedName>
</protein>
<evidence type="ECO:0000256" key="8">
    <source>
        <dbReference type="ARBA" id="ARBA00023211"/>
    </source>
</evidence>
<dbReference type="SUPFAM" id="SSF52768">
    <property type="entry name" value="Arginase/deacetylase"/>
    <property type="match status" value="1"/>
</dbReference>
<dbReference type="AlphaFoldDB" id="A0A832J4T4"/>
<comment type="similarity">
    <text evidence="10 11">Belongs to the arginase family.</text>
</comment>
<dbReference type="UniPathway" id="UPA00158">
    <property type="reaction ID" value="UER00270"/>
</dbReference>
<evidence type="ECO:0000256" key="11">
    <source>
        <dbReference type="RuleBase" id="RU003684"/>
    </source>
</evidence>
<comment type="pathway">
    <text evidence="2">Nitrogen metabolism; urea cycle; L-ornithine and urea from L-arginine: step 1/1.</text>
</comment>
<evidence type="ECO:0000256" key="6">
    <source>
        <dbReference type="ARBA" id="ARBA00022723"/>
    </source>
</evidence>
<comment type="caution">
    <text evidence="12">The sequence shown here is derived from an EMBL/GenBank/DDBJ whole genome shotgun (WGS) entry which is preliminary data.</text>
</comment>
<dbReference type="PRINTS" id="PR00116">
    <property type="entry name" value="ARGINASE"/>
</dbReference>
<keyword evidence="5" id="KW-0056">Arginine metabolism</keyword>
<evidence type="ECO:0000256" key="5">
    <source>
        <dbReference type="ARBA" id="ARBA00022503"/>
    </source>
</evidence>
<dbReference type="GO" id="GO:0004053">
    <property type="term" value="F:arginase activity"/>
    <property type="evidence" value="ECO:0007669"/>
    <property type="project" value="UniProtKB-EC"/>
</dbReference>
<keyword evidence="8" id="KW-0464">Manganese</keyword>